<accession>A0A072NLP0</accession>
<dbReference type="RefSeq" id="WP_152551242.1">
    <property type="nucleotide sequence ID" value="NZ_JJRY01000008.1"/>
</dbReference>
<dbReference type="EMBL" id="JJRY01000008">
    <property type="protein sequence ID" value="KEF38391.1"/>
    <property type="molecule type" value="Genomic_DNA"/>
</dbReference>
<dbReference type="GeneID" id="89467256"/>
<organism evidence="2 3">
    <name type="scientific">Schinkia azotoformans MEV2011</name>
    <dbReference type="NCBI Taxonomy" id="1348973"/>
    <lineage>
        <taxon>Bacteria</taxon>
        <taxon>Bacillati</taxon>
        <taxon>Bacillota</taxon>
        <taxon>Bacilli</taxon>
        <taxon>Bacillales</taxon>
        <taxon>Bacillaceae</taxon>
        <taxon>Calidifontibacillus/Schinkia group</taxon>
        <taxon>Schinkia</taxon>
    </lineage>
</organism>
<dbReference type="OrthoDB" id="2455205at2"/>
<gene>
    <name evidence="2" type="ORF">M670_02434</name>
</gene>
<dbReference type="Pfam" id="PF13799">
    <property type="entry name" value="DUF4183"/>
    <property type="match status" value="1"/>
</dbReference>
<protein>
    <recommendedName>
        <fullName evidence="1">DUF4183 domain-containing protein</fullName>
    </recommendedName>
</protein>
<name>A0A072NLP0_SCHAZ</name>
<dbReference type="AlphaFoldDB" id="A0A072NLP0"/>
<dbReference type="PATRIC" id="fig|1348973.3.peg.2352"/>
<evidence type="ECO:0000313" key="3">
    <source>
        <dbReference type="Proteomes" id="UP000027936"/>
    </source>
</evidence>
<reference evidence="2 3" key="1">
    <citation type="submission" date="2014-04" db="EMBL/GenBank/DDBJ databases">
        <title>Draft genome sequence of Bacillus azotoformans MEV2011, a (co-) denitrifying strain unable to grow in the presence of oxygen.</title>
        <authorList>
            <person name="Nielsen M."/>
            <person name="Schreiber L."/>
            <person name="Finster K."/>
            <person name="Schramm A."/>
        </authorList>
    </citation>
    <scope>NUCLEOTIDE SEQUENCE [LARGE SCALE GENOMIC DNA]</scope>
    <source>
        <strain evidence="2 3">MEV2011</strain>
    </source>
</reference>
<proteinExistence type="predicted"/>
<feature type="domain" description="DUF4183" evidence="1">
    <location>
        <begin position="55"/>
        <end position="126"/>
    </location>
</feature>
<dbReference type="Proteomes" id="UP000027936">
    <property type="component" value="Unassembled WGS sequence"/>
</dbReference>
<comment type="caution">
    <text evidence="2">The sequence shown here is derived from an EMBL/GenBank/DDBJ whole genome shotgun (WGS) entry which is preliminary data.</text>
</comment>
<evidence type="ECO:0000259" key="1">
    <source>
        <dbReference type="Pfam" id="PF13799"/>
    </source>
</evidence>
<sequence>MRSNDYSKHSFCTNKCSCCRCHGQICPPIWLIDFLEEIQKSKNSPLKVETFQYYTISDGEKKVYTDDDELLYYGKVGIKDPNDISFTNLFINGILQPPAIFSFQKGILTLNSIDPPLEGTPIIVQFIKIVN</sequence>
<dbReference type="InterPro" id="IPR025237">
    <property type="entry name" value="DUF4183"/>
</dbReference>
<evidence type="ECO:0000313" key="2">
    <source>
        <dbReference type="EMBL" id="KEF38391.1"/>
    </source>
</evidence>